<sequence>MDEDVVKKYIEAGRIARIVRDEAVKLIEAGRRL</sequence>
<evidence type="ECO:0000313" key="2">
    <source>
        <dbReference type="Proteomes" id="UP000600071"/>
    </source>
</evidence>
<keyword evidence="1" id="KW-0031">Aminopeptidase</keyword>
<gene>
    <name evidence="1" type="ORF">EYH50_03610</name>
</gene>
<dbReference type="Proteomes" id="UP000600071">
    <property type="component" value="Unassembled WGS sequence"/>
</dbReference>
<feature type="non-terminal residue" evidence="1">
    <location>
        <position position="33"/>
    </location>
</feature>
<protein>
    <submittedName>
        <fullName evidence="1">Type II methionyl aminopeptidase</fullName>
    </submittedName>
</protein>
<reference evidence="1" key="1">
    <citation type="journal article" date="2020" name="ISME J.">
        <title>Gammaproteobacteria mediating utilization of methyl-, sulfur- and petroleum organic compounds in deep ocean hydrothermal plumes.</title>
        <authorList>
            <person name="Zhou Z."/>
            <person name="Liu Y."/>
            <person name="Pan J."/>
            <person name="Cron B.R."/>
            <person name="Toner B.M."/>
            <person name="Anantharaman K."/>
            <person name="Breier J.A."/>
            <person name="Dick G.J."/>
            <person name="Li M."/>
        </authorList>
    </citation>
    <scope>NUCLEOTIDE SEQUENCE</scope>
    <source>
        <strain evidence="1">SZUA-1523</strain>
    </source>
</reference>
<proteinExistence type="predicted"/>
<organism evidence="1 2">
    <name type="scientific">Pyrodictium delaneyi</name>
    <dbReference type="NCBI Taxonomy" id="1273541"/>
    <lineage>
        <taxon>Archaea</taxon>
        <taxon>Thermoproteota</taxon>
        <taxon>Thermoprotei</taxon>
        <taxon>Desulfurococcales</taxon>
        <taxon>Pyrodictiaceae</taxon>
        <taxon>Pyrodictium</taxon>
    </lineage>
</organism>
<comment type="caution">
    <text evidence="1">The sequence shown here is derived from an EMBL/GenBank/DDBJ whole genome shotgun (WGS) entry which is preliminary data.</text>
</comment>
<name>A0A832ZTQ3_9CREN</name>
<evidence type="ECO:0000313" key="1">
    <source>
        <dbReference type="EMBL" id="HIQ24115.1"/>
    </source>
</evidence>
<dbReference type="AlphaFoldDB" id="A0A832ZTQ3"/>
<keyword evidence="1" id="KW-0645">Protease</keyword>
<dbReference type="GO" id="GO:0004177">
    <property type="term" value="F:aminopeptidase activity"/>
    <property type="evidence" value="ECO:0007669"/>
    <property type="project" value="UniProtKB-KW"/>
</dbReference>
<keyword evidence="1" id="KW-0378">Hydrolase</keyword>
<dbReference type="EMBL" id="DQVR01000080">
    <property type="protein sequence ID" value="HIQ24115.1"/>
    <property type="molecule type" value="Genomic_DNA"/>
</dbReference>
<accession>A0A832ZTQ3</accession>